<dbReference type="InterPro" id="IPR007118">
    <property type="entry name" value="Expan_Lol_pI"/>
</dbReference>
<feature type="domain" description="Expansin-like EG45" evidence="6">
    <location>
        <begin position="62"/>
        <end position="168"/>
    </location>
</feature>
<keyword evidence="5" id="KW-0732">Signal</keyword>
<proteinExistence type="inferred from homology"/>
<comment type="subcellular location">
    <subcellularLocation>
        <location evidence="1">Secreted</location>
    </subcellularLocation>
</comment>
<feature type="domain" description="Expansin-like CBD" evidence="7">
    <location>
        <begin position="181"/>
        <end position="262"/>
    </location>
</feature>
<feature type="signal peptide" evidence="5">
    <location>
        <begin position="1"/>
        <end position="25"/>
    </location>
</feature>
<dbReference type="InterPro" id="IPR036749">
    <property type="entry name" value="Expansin_CBD_sf"/>
</dbReference>
<comment type="caution">
    <text evidence="8">The sequence shown here is derived from an EMBL/GenBank/DDBJ whole genome shotgun (WGS) entry which is preliminary data.</text>
</comment>
<evidence type="ECO:0000256" key="3">
    <source>
        <dbReference type="ARBA" id="ARBA00022525"/>
    </source>
</evidence>
<keyword evidence="4" id="KW-0325">Glycoprotein</keyword>
<feature type="domain" description="Expansin-like CBD" evidence="7">
    <location>
        <begin position="739"/>
        <end position="820"/>
    </location>
</feature>
<evidence type="ECO:0000256" key="5">
    <source>
        <dbReference type="SAM" id="SignalP"/>
    </source>
</evidence>
<evidence type="ECO:0000256" key="1">
    <source>
        <dbReference type="ARBA" id="ARBA00004613"/>
    </source>
</evidence>
<dbReference type="SUPFAM" id="SSF50685">
    <property type="entry name" value="Barwin-like endoglucanases"/>
    <property type="match status" value="3"/>
</dbReference>
<dbReference type="EMBL" id="RWGY01000011">
    <property type="protein sequence ID" value="TVU31737.1"/>
    <property type="molecule type" value="Genomic_DNA"/>
</dbReference>
<dbReference type="Gramene" id="TVU31737">
    <property type="protein sequence ID" value="TVU31737"/>
    <property type="gene ID" value="EJB05_23435"/>
</dbReference>
<gene>
    <name evidence="8" type="ORF">EJB05_23435</name>
</gene>
<comment type="similarity">
    <text evidence="2">Belongs to the expansin family. Expansin B subfamily.</text>
</comment>
<evidence type="ECO:0000313" key="9">
    <source>
        <dbReference type="Proteomes" id="UP000324897"/>
    </source>
</evidence>
<feature type="domain" description="Expansin-like EG45" evidence="6">
    <location>
        <begin position="620"/>
        <end position="726"/>
    </location>
</feature>
<dbReference type="PROSITE" id="PS50842">
    <property type="entry name" value="EXPANSIN_EG45"/>
    <property type="match status" value="3"/>
</dbReference>
<keyword evidence="9" id="KW-1185">Reference proteome</keyword>
<dbReference type="Gene3D" id="2.60.40.760">
    <property type="entry name" value="Expansin, cellulose-binding-like domain"/>
    <property type="match status" value="3"/>
</dbReference>
<dbReference type="OrthoDB" id="406505at2759"/>
<evidence type="ECO:0000313" key="8">
    <source>
        <dbReference type="EMBL" id="TVU31737.1"/>
    </source>
</evidence>
<dbReference type="SUPFAM" id="SSF49590">
    <property type="entry name" value="PHL pollen allergen"/>
    <property type="match status" value="3"/>
</dbReference>
<dbReference type="Gene3D" id="2.40.40.10">
    <property type="entry name" value="RlpA-like domain"/>
    <property type="match status" value="3"/>
</dbReference>
<dbReference type="PROSITE" id="PS50843">
    <property type="entry name" value="EXPANSIN_CBD"/>
    <property type="match status" value="3"/>
</dbReference>
<dbReference type="GO" id="GO:0005576">
    <property type="term" value="C:extracellular region"/>
    <property type="evidence" value="ECO:0007669"/>
    <property type="project" value="UniProtKB-SubCell"/>
</dbReference>
<dbReference type="SMART" id="SM00837">
    <property type="entry name" value="DPBB_1"/>
    <property type="match status" value="3"/>
</dbReference>
<organism evidence="8 9">
    <name type="scientific">Eragrostis curvula</name>
    <name type="common">weeping love grass</name>
    <dbReference type="NCBI Taxonomy" id="38414"/>
    <lineage>
        <taxon>Eukaryota</taxon>
        <taxon>Viridiplantae</taxon>
        <taxon>Streptophyta</taxon>
        <taxon>Embryophyta</taxon>
        <taxon>Tracheophyta</taxon>
        <taxon>Spermatophyta</taxon>
        <taxon>Magnoliopsida</taxon>
        <taxon>Liliopsida</taxon>
        <taxon>Poales</taxon>
        <taxon>Poaceae</taxon>
        <taxon>PACMAD clade</taxon>
        <taxon>Chloridoideae</taxon>
        <taxon>Eragrostideae</taxon>
        <taxon>Eragrostidinae</taxon>
        <taxon>Eragrostis</taxon>
    </lineage>
</organism>
<dbReference type="InterPro" id="IPR007112">
    <property type="entry name" value="Expansin/allergen_DPBB_dom"/>
</dbReference>
<evidence type="ECO:0008006" key="10">
    <source>
        <dbReference type="Google" id="ProtNLM"/>
    </source>
</evidence>
<feature type="chain" id="PRO_5023919996" description="Expansin-like EG45 domain-containing protein" evidence="5">
    <location>
        <begin position="26"/>
        <end position="849"/>
    </location>
</feature>
<dbReference type="Proteomes" id="UP000324897">
    <property type="component" value="Chromosome 1"/>
</dbReference>
<dbReference type="PANTHER" id="PTHR31692">
    <property type="entry name" value="EXPANSIN-B3"/>
    <property type="match status" value="1"/>
</dbReference>
<dbReference type="AlphaFoldDB" id="A0A5J9V8G6"/>
<sequence length="849" mass="92535">MASSSSKVVALAALFSVLVTYGSCARPVVNDTVSAFTADPNWEAARATWYGAPTGAGPDDDGGACGFKNVNLPPFSAMTSCGNQPLFKDGKGCGSCYQIRCVNHKACSGNPETVIITDMNYYPVARYHFDLSGTAFGAMAKPGHNDELRHAGIIDIQFKRVPCNYPGQKVTFHVEQGSNAVYFAVLVEFEDGDGDVVQVDLMEGNSQSWTPMRESWGSIWRLDSNHRLTAPFSLRVTNESGRKLVANKVIPPSWSPNTYYRSIIHTLELASKMASSSSKLVALAAIFSVLVTYGSCARPINYTASAFTADPNWEAARATWYGAPTGAGPDDDGGACGFKNVNLPPFSSMTSCGNEPLFKDGKGCGSCYQIRCVNNAACSGNPETVIITDMNYYPVSKYHFDLSGTAFGAMAKPGRSDELRHAGIIDIQFKRVPCNYPGQKVTFHVEQGSNPMYFAVLVEYEDGDGDVVQVDLMEGNSGSWMPMRESWGSIWRLDSNHRLTGPFSLRVTNESGRKLVANKVIPANWAPNTYYRSIIQVGDEDAEFGCAFPHTNTLELATKMASFSSNLVALAALFSVLVTYGSCARPINYTASAFTADPSWEAARATWYGAPTGAGPDDDGGACGFKNVNLPPFSSMTSCGNEPLFKDGKGCGSCYQIRCVNNAACSGNPETVIITDMNYYPVAKYHFDLSGTAFGAMAKPGRTDELRHAGIIDIQFKRVPCNYPGQKVTFHVEQGSNPMYFAVLVEYEDGDGDVVQVDLMEGNSGSWTPMRESWGSIWRLDSNHRLTGPFSLRITNESGRTLVADKVIPANWTPGTYYRSIIHKSDRLQLNYFLVSYEIRDRSFSIKVD</sequence>
<dbReference type="InterPro" id="IPR007117">
    <property type="entry name" value="Expansin_CBD"/>
</dbReference>
<dbReference type="CDD" id="cd22275">
    <property type="entry name" value="DPBB_EXPB_N"/>
    <property type="match status" value="3"/>
</dbReference>
<dbReference type="PANTHER" id="PTHR31692:SF17">
    <property type="entry name" value="EXPANSIN-B3"/>
    <property type="match status" value="1"/>
</dbReference>
<dbReference type="Pfam" id="PF01357">
    <property type="entry name" value="Expansin_C"/>
    <property type="match status" value="3"/>
</dbReference>
<evidence type="ECO:0000256" key="4">
    <source>
        <dbReference type="ARBA" id="ARBA00023180"/>
    </source>
</evidence>
<dbReference type="PRINTS" id="PR00829">
    <property type="entry name" value="LOLP1ALLERGN"/>
</dbReference>
<keyword evidence="3" id="KW-0964">Secreted</keyword>
<evidence type="ECO:0000259" key="7">
    <source>
        <dbReference type="PROSITE" id="PS50843"/>
    </source>
</evidence>
<feature type="non-terminal residue" evidence="8">
    <location>
        <position position="849"/>
    </location>
</feature>
<evidence type="ECO:0000256" key="2">
    <source>
        <dbReference type="ARBA" id="ARBA00005650"/>
    </source>
</evidence>
<protein>
    <recommendedName>
        <fullName evidence="10">Expansin-like EG45 domain-containing protein</fullName>
    </recommendedName>
</protein>
<dbReference type="InterPro" id="IPR005795">
    <property type="entry name" value="LolPI"/>
</dbReference>
<name>A0A5J9V8G6_9POAL</name>
<reference evidence="8 9" key="1">
    <citation type="journal article" date="2019" name="Sci. Rep.">
        <title>A high-quality genome of Eragrostis curvula grass provides insights into Poaceae evolution and supports new strategies to enhance forage quality.</title>
        <authorList>
            <person name="Carballo J."/>
            <person name="Santos B.A.C.M."/>
            <person name="Zappacosta D."/>
            <person name="Garbus I."/>
            <person name="Selva J.P."/>
            <person name="Gallo C.A."/>
            <person name="Diaz A."/>
            <person name="Albertini E."/>
            <person name="Caccamo M."/>
            <person name="Echenique V."/>
        </authorList>
    </citation>
    <scope>NUCLEOTIDE SEQUENCE [LARGE SCALE GENOMIC DNA]</scope>
    <source>
        <strain evidence="9">cv. Victoria</strain>
        <tissue evidence="8">Leaf</tissue>
    </source>
</reference>
<feature type="domain" description="Expansin-like CBD" evidence="7">
    <location>
        <begin position="452"/>
        <end position="533"/>
    </location>
</feature>
<dbReference type="InterPro" id="IPR036908">
    <property type="entry name" value="RlpA-like_sf"/>
</dbReference>
<accession>A0A5J9V8G6</accession>
<feature type="domain" description="Expansin-like EG45" evidence="6">
    <location>
        <begin position="333"/>
        <end position="439"/>
    </location>
</feature>
<dbReference type="PRINTS" id="PR01225">
    <property type="entry name" value="EXPANSNFAMLY"/>
</dbReference>
<evidence type="ECO:0000259" key="6">
    <source>
        <dbReference type="PROSITE" id="PS50842"/>
    </source>
</evidence>
<dbReference type="InterPro" id="IPR009009">
    <property type="entry name" value="RlpA-like_DPBB"/>
</dbReference>
<dbReference type="Pfam" id="PF03330">
    <property type="entry name" value="DPBB_1"/>
    <property type="match status" value="3"/>
</dbReference>